<sequence>MEEYIMHTYILTKRLSFFLAFILLILSSACARANNPPEGYSFIESPASDSQIVGKAGVSAPMYITTCADDLFKMVPIVVQGEFLGNTDTRFSNDGTKSVYTKGLFRIEKIFKGDYEDPYIEALYPGGYFPLDKYIEEIGGYLAQQGGYDQIPENERAGKFIDGTSEFSASPEPGNSYILFLKPSLKEYWVQTAKFGILHVQGNQAYDYDTQAYKTFAFMQ</sequence>
<protein>
    <recommendedName>
        <fullName evidence="4">DUF3298 domain-containing protein</fullName>
    </recommendedName>
</protein>
<feature type="signal peptide" evidence="1">
    <location>
        <begin position="1"/>
        <end position="33"/>
    </location>
</feature>
<reference evidence="2 3" key="1">
    <citation type="submission" date="2018-06" db="EMBL/GenBank/DDBJ databases">
        <title>Noncontiguous genome sequence of Ruminococcaceae bacterium ASD2818.</title>
        <authorList>
            <person name="Chaplin A.V."/>
            <person name="Sokolova S.R."/>
            <person name="Kochetkova T.O."/>
            <person name="Goltsov A.Y."/>
            <person name="Trofimov D.Y."/>
            <person name="Efimov B.A."/>
        </authorList>
    </citation>
    <scope>NUCLEOTIDE SEQUENCE [LARGE SCALE GENOMIC DNA]</scope>
    <source>
        <strain evidence="2 3">ASD2818</strain>
    </source>
</reference>
<dbReference type="AlphaFoldDB" id="A0A328UDF4"/>
<proteinExistence type="predicted"/>
<evidence type="ECO:0008006" key="4">
    <source>
        <dbReference type="Google" id="ProtNLM"/>
    </source>
</evidence>
<dbReference type="Proteomes" id="UP000249377">
    <property type="component" value="Unassembled WGS sequence"/>
</dbReference>
<organism evidence="2 3">
    <name type="scientific">Hydrogeniiclostridium mannosilyticum</name>
    <dbReference type="NCBI Taxonomy" id="2764322"/>
    <lineage>
        <taxon>Bacteria</taxon>
        <taxon>Bacillati</taxon>
        <taxon>Bacillota</taxon>
        <taxon>Clostridia</taxon>
        <taxon>Eubacteriales</taxon>
        <taxon>Acutalibacteraceae</taxon>
        <taxon>Hydrogeniiclostridium</taxon>
    </lineage>
</organism>
<evidence type="ECO:0000313" key="3">
    <source>
        <dbReference type="Proteomes" id="UP000249377"/>
    </source>
</evidence>
<feature type="chain" id="PRO_5038620139" description="DUF3298 domain-containing protein" evidence="1">
    <location>
        <begin position="34"/>
        <end position="220"/>
    </location>
</feature>
<accession>A0A328UDF4</accession>
<name>A0A328UDF4_9FIRM</name>
<keyword evidence="1" id="KW-0732">Signal</keyword>
<evidence type="ECO:0000256" key="1">
    <source>
        <dbReference type="SAM" id="SignalP"/>
    </source>
</evidence>
<keyword evidence="3" id="KW-1185">Reference proteome</keyword>
<comment type="caution">
    <text evidence="2">The sequence shown here is derived from an EMBL/GenBank/DDBJ whole genome shotgun (WGS) entry which is preliminary data.</text>
</comment>
<dbReference type="EMBL" id="QLYR01000007">
    <property type="protein sequence ID" value="RAQ28116.1"/>
    <property type="molecule type" value="Genomic_DNA"/>
</dbReference>
<gene>
    <name evidence="2" type="ORF">DPQ25_10160</name>
</gene>
<evidence type="ECO:0000313" key="2">
    <source>
        <dbReference type="EMBL" id="RAQ28116.1"/>
    </source>
</evidence>